<keyword evidence="2" id="KW-1185">Reference proteome</keyword>
<dbReference type="EMBL" id="ML735720">
    <property type="protein sequence ID" value="KAE8419045.1"/>
    <property type="molecule type" value="Genomic_DNA"/>
</dbReference>
<dbReference type="Proteomes" id="UP000325395">
    <property type="component" value="Unassembled WGS sequence"/>
</dbReference>
<protein>
    <submittedName>
        <fullName evidence="1">Uncharacterized protein</fullName>
    </submittedName>
</protein>
<gene>
    <name evidence="1" type="ORF">BDV36DRAFT_282463</name>
</gene>
<organism evidence="1 2">
    <name type="scientific">Aspergillus pseudocaelatus</name>
    <dbReference type="NCBI Taxonomy" id="1825620"/>
    <lineage>
        <taxon>Eukaryota</taxon>
        <taxon>Fungi</taxon>
        <taxon>Dikarya</taxon>
        <taxon>Ascomycota</taxon>
        <taxon>Pezizomycotina</taxon>
        <taxon>Eurotiomycetes</taxon>
        <taxon>Eurotiomycetidae</taxon>
        <taxon>Eurotiales</taxon>
        <taxon>Aspergillaceae</taxon>
        <taxon>Aspergillus</taxon>
        <taxon>Aspergillus subgen. Circumdati</taxon>
    </lineage>
</organism>
<sequence>MKGRSNDKQSLSRHIKMFSNLVNERYGMKFDKLLPPHVGGSESDGHDMAKAISDYPVKGALSSIIPLLETKLDCTAYLVAFITSAHHYSLAGKFDEDEADAVLTALFSKVVASFNIESATSSHPKQSPYGRVFNCDQPSNTSRISPSLVVELIQFSDVTGNDSMGIINTLTEYALDVKEETEENTTGRSSTGSERRFIKHMLTKYVRDYVKKAPPSPPPDWQKKTTIRCICSNCASLRMFIDDSFSTTQDFALGGKRRNHLDQQVDKTFFTTTTIRANPHKLRVEKTQALLVSDFKAWVARVQIANSELEQLSQKDCLEEMLGNQYHSILSHQNLDDLPPMPAPRGLRNAVQRTVPAKRPFGQ</sequence>
<name>A0ABQ6WPU3_9EURO</name>
<accession>A0ABQ6WPU3</accession>
<reference evidence="1 2" key="1">
    <citation type="submission" date="2019-04" db="EMBL/GenBank/DDBJ databases">
        <authorList>
            <consortium name="DOE Joint Genome Institute"/>
            <person name="Mondo S."/>
            <person name="Kjaerbolling I."/>
            <person name="Vesth T."/>
            <person name="Frisvad J.C."/>
            <person name="Nybo J.L."/>
            <person name="Theobald S."/>
            <person name="Kildgaard S."/>
            <person name="Isbrandt T."/>
            <person name="Kuo A."/>
            <person name="Sato A."/>
            <person name="Lyhne E.K."/>
            <person name="Kogle M.E."/>
            <person name="Wiebenga A."/>
            <person name="Kun R.S."/>
            <person name="Lubbers R.J."/>
            <person name="Makela M.R."/>
            <person name="Barry K."/>
            <person name="Chovatia M."/>
            <person name="Clum A."/>
            <person name="Daum C."/>
            <person name="Haridas S."/>
            <person name="He G."/>
            <person name="LaButti K."/>
            <person name="Lipzen A."/>
            <person name="Riley R."/>
            <person name="Salamov A."/>
            <person name="Simmons B.A."/>
            <person name="Magnuson J.K."/>
            <person name="Henrissat B."/>
            <person name="Mortensen U.H."/>
            <person name="Larsen T.O."/>
            <person name="Devries R.P."/>
            <person name="Grigoriev I.V."/>
            <person name="Machida M."/>
            <person name="Baker S.E."/>
            <person name="Andersen M.R."/>
            <person name="Cantor M.N."/>
            <person name="Hua S.X."/>
        </authorList>
    </citation>
    <scope>NUCLEOTIDE SEQUENCE [LARGE SCALE GENOMIC DNA]</scope>
    <source>
        <strain evidence="1 2">CBS 117616</strain>
    </source>
</reference>
<proteinExistence type="predicted"/>
<evidence type="ECO:0000313" key="2">
    <source>
        <dbReference type="Proteomes" id="UP000325395"/>
    </source>
</evidence>
<evidence type="ECO:0000313" key="1">
    <source>
        <dbReference type="EMBL" id="KAE8419045.1"/>
    </source>
</evidence>